<dbReference type="EMBL" id="CP003915">
    <property type="protein sequence ID" value="AHG63888.1"/>
    <property type="molecule type" value="Genomic_DNA"/>
</dbReference>
<protein>
    <submittedName>
        <fullName evidence="1">Uncharacterized protein</fullName>
    </submittedName>
</protein>
<evidence type="ECO:0000313" key="2">
    <source>
        <dbReference type="Proteomes" id="UP000019095"/>
    </source>
</evidence>
<dbReference type="OrthoDB" id="8667845at2"/>
<name>W0PFP7_ADVMD</name>
<dbReference type="PATRIC" id="fig|1247726.3.peg.1988"/>
<reference evidence="1 2" key="1">
    <citation type="journal article" date="2014" name="Microbiology">
        <title>Unravelling the complete genome sequence of Advenella mimigardefordensis strain DPN7T and novel insights in the catabolism of the xenobiotic polythioester precursor 3,3'-dithiodipropionate.</title>
        <authorList>
            <person name="Wubbeler J.H."/>
            <person name="Hiessl S."/>
            <person name="Schuldes J."/>
            <person name="Thurmer A."/>
            <person name="Daniel R."/>
            <person name="Steinbuchel A."/>
        </authorList>
    </citation>
    <scope>NUCLEOTIDE SEQUENCE [LARGE SCALE GENOMIC DNA]</scope>
    <source>
        <strain evidence="2">DSM 17166 / LMG 22922 / DPN7</strain>
    </source>
</reference>
<dbReference type="HOGENOM" id="CLU_1912607_0_0_4"/>
<proteinExistence type="predicted"/>
<dbReference type="Proteomes" id="UP000019095">
    <property type="component" value="Chromosome"/>
</dbReference>
<dbReference type="AlphaFoldDB" id="W0PFP7"/>
<sequence length="132" mass="14822">MSGIKIAFPGSISLVVKITDGERNDEVTIHFPLGQTPTPQEIADRIAAFEKDGMPAGFRLMNKRETWDSFCKGEFGKIFLLPGGEQFDRPSLSAQEFFELIREKFRSGDGLPVDRISLTREEISQVFPSLLK</sequence>
<keyword evidence="2" id="KW-1185">Reference proteome</keyword>
<gene>
    <name evidence="1" type="ORF">MIM_c18080</name>
</gene>
<accession>W0PFP7</accession>
<dbReference type="KEGG" id="amim:MIM_c18080"/>
<dbReference type="RefSeq" id="WP_025372521.1">
    <property type="nucleotide sequence ID" value="NZ_CP003915.1"/>
</dbReference>
<organism evidence="1 2">
    <name type="scientific">Advenella mimigardefordensis (strain DSM 17166 / LMG 22922 / DPN7)</name>
    <dbReference type="NCBI Taxonomy" id="1247726"/>
    <lineage>
        <taxon>Bacteria</taxon>
        <taxon>Pseudomonadati</taxon>
        <taxon>Pseudomonadota</taxon>
        <taxon>Betaproteobacteria</taxon>
        <taxon>Burkholderiales</taxon>
        <taxon>Alcaligenaceae</taxon>
    </lineage>
</organism>
<dbReference type="eggNOG" id="ENOG5031SBX">
    <property type="taxonomic scope" value="Bacteria"/>
</dbReference>
<evidence type="ECO:0000313" key="1">
    <source>
        <dbReference type="EMBL" id="AHG63888.1"/>
    </source>
</evidence>